<evidence type="ECO:0000313" key="1">
    <source>
        <dbReference type="EMBL" id="BCA97038.1"/>
    </source>
</evidence>
<accession>A0A6F8T9L3</accession>
<gene>
    <name evidence="1" type="ORF">TUM19329_33990</name>
</gene>
<dbReference type="KEGG" id="lant:TUM19329_33990"/>
<keyword evidence="2" id="KW-1185">Reference proteome</keyword>
<proteinExistence type="predicted"/>
<name>A0A6F8T9L3_9GAMM</name>
<dbReference type="AlphaFoldDB" id="A0A6F8T9L3"/>
<protein>
    <recommendedName>
        <fullName evidence="3">Coiled-coil protein</fullName>
    </recommendedName>
</protein>
<sequence>MRKIPFKSVAELSQEINAVVKLINFRFEQYKGAQTEIRQKIIDYFFTKQNETKLLEVMGFMAGHTVQAVDASRLLSTNFDSLEALTSTVLNSGLGLELQDDFFIFSYTQGLKEDRIVFMKQLAHALNAYRTCCGLGAIYDVILHHQHVQTQAYETYLPAIEELTDYFEAGPKLDEELSDFLSDCHGKAVDIQKKMAIQHNEVNVWKDSFTEMMQRGVAVICEWLHKTGGRLIKATTEFSDNSWLGSDWRPFIVSLINQLFAGYYNYSWWVVGSVGINSDYFVTLTTELAQFSLSMQDKMEHLKLALLGEANGKVNHLIQTIQAHAALNTITLAQPPTANYSQNIYGLMFCLSKFRAPNGENCIENTTPGHQFQ</sequence>
<evidence type="ECO:0000313" key="2">
    <source>
        <dbReference type="Proteomes" id="UP000502894"/>
    </source>
</evidence>
<evidence type="ECO:0008006" key="3">
    <source>
        <dbReference type="Google" id="ProtNLM"/>
    </source>
</evidence>
<dbReference type="EMBL" id="AP022839">
    <property type="protein sequence ID" value="BCA97038.1"/>
    <property type="molecule type" value="Genomic_DNA"/>
</dbReference>
<dbReference type="Proteomes" id="UP000502894">
    <property type="component" value="Chromosome"/>
</dbReference>
<organism evidence="1 2">
    <name type="scientific">Legionella antarctica</name>
    <dbReference type="NCBI Taxonomy" id="2708020"/>
    <lineage>
        <taxon>Bacteria</taxon>
        <taxon>Pseudomonadati</taxon>
        <taxon>Pseudomonadota</taxon>
        <taxon>Gammaproteobacteria</taxon>
        <taxon>Legionellales</taxon>
        <taxon>Legionellaceae</taxon>
        <taxon>Legionella</taxon>
    </lineage>
</organism>
<reference evidence="1" key="1">
    <citation type="journal article" date="2020" name="Microbiol. Resour. Announc.">
        <title>Complete Genome Sequence of Novel Psychrotolerant Legionella Strain TUM19329, Isolated from Antarctic Lake Sediment.</title>
        <authorList>
            <person name="Shimada S."/>
            <person name="Nakai R."/>
            <person name="Aoki K."/>
            <person name="Shimoeda N."/>
            <person name="Ohno G."/>
            <person name="Miyazaki Y."/>
            <person name="Kudoh S."/>
            <person name="Imura S."/>
            <person name="Watanabe K."/>
            <person name="Ishii Y."/>
            <person name="Tateda K."/>
        </authorList>
    </citation>
    <scope>NUCLEOTIDE SEQUENCE [LARGE SCALE GENOMIC DNA]</scope>
    <source>
        <strain evidence="1">TUM19329</strain>
    </source>
</reference>